<comment type="caution">
    <text evidence="2">The sequence shown here is derived from an EMBL/GenBank/DDBJ whole genome shotgun (WGS) entry which is preliminary data.</text>
</comment>
<dbReference type="AlphaFoldDB" id="A0A2K3QPS9"/>
<evidence type="ECO:0000313" key="3">
    <source>
        <dbReference type="Proteomes" id="UP000236621"/>
    </source>
</evidence>
<evidence type="ECO:0000313" key="2">
    <source>
        <dbReference type="EMBL" id="PNY29527.1"/>
    </source>
</evidence>
<keyword evidence="3" id="KW-1185">Reference proteome</keyword>
<dbReference type="EMBL" id="NRSZ01000100">
    <property type="protein sequence ID" value="PNY29527.1"/>
    <property type="molecule type" value="Genomic_DNA"/>
</dbReference>
<proteinExistence type="predicted"/>
<organism evidence="2 3">
    <name type="scientific">Tolypocladium capitatum</name>
    <dbReference type="NCBI Taxonomy" id="45235"/>
    <lineage>
        <taxon>Eukaryota</taxon>
        <taxon>Fungi</taxon>
        <taxon>Dikarya</taxon>
        <taxon>Ascomycota</taxon>
        <taxon>Pezizomycotina</taxon>
        <taxon>Sordariomycetes</taxon>
        <taxon>Hypocreomycetidae</taxon>
        <taxon>Hypocreales</taxon>
        <taxon>Ophiocordycipitaceae</taxon>
        <taxon>Tolypocladium</taxon>
    </lineage>
</organism>
<gene>
    <name evidence="2" type="ORF">TCAP_00564</name>
</gene>
<feature type="compositionally biased region" description="Basic and acidic residues" evidence="1">
    <location>
        <begin position="1"/>
        <end position="12"/>
    </location>
</feature>
<dbReference type="Proteomes" id="UP000236621">
    <property type="component" value="Unassembled WGS sequence"/>
</dbReference>
<feature type="region of interest" description="Disordered" evidence="1">
    <location>
        <begin position="1"/>
        <end position="33"/>
    </location>
</feature>
<sequence>MHRCFCREDAVQDRQSSSHAPGQRAPEVPHGGRHGCLMGTLSSKPHYIPAQASSCGNFNPGSRMWLAVPRDRCGPGQIRVTAQRPLGSAS</sequence>
<name>A0A2K3QPS9_9HYPO</name>
<accession>A0A2K3QPS9</accession>
<protein>
    <submittedName>
        <fullName evidence="2">Uncharacterized protein</fullName>
    </submittedName>
</protein>
<reference evidence="2 3" key="1">
    <citation type="submission" date="2017-08" db="EMBL/GenBank/DDBJ databases">
        <title>Harnessing the power of phylogenomics to disentangle the directionality and signatures of interkingdom host jumping in the parasitic fungal genus Tolypocladium.</title>
        <authorList>
            <person name="Quandt C.A."/>
            <person name="Patterson W."/>
            <person name="Spatafora J.W."/>
        </authorList>
    </citation>
    <scope>NUCLEOTIDE SEQUENCE [LARGE SCALE GENOMIC DNA]</scope>
    <source>
        <strain evidence="2 3">CBS 113982</strain>
    </source>
</reference>
<evidence type="ECO:0000256" key="1">
    <source>
        <dbReference type="SAM" id="MobiDB-lite"/>
    </source>
</evidence>